<reference evidence="2 3" key="1">
    <citation type="submission" date="2019-09" db="EMBL/GenBank/DDBJ databases">
        <title>Genome sequencing of strain KACC 21233.</title>
        <authorList>
            <person name="Heo J."/>
            <person name="Kim S.-J."/>
            <person name="Kim J.-S."/>
            <person name="Hong S.-B."/>
            <person name="Kwon S.-W."/>
        </authorList>
    </citation>
    <scope>NUCLEOTIDE SEQUENCE [LARGE SCALE GENOMIC DNA]</scope>
    <source>
        <strain evidence="2 3">KACC 21233</strain>
        <plasmid evidence="2 3">unnamed1</plasmid>
    </source>
</reference>
<keyword evidence="1" id="KW-0472">Membrane</keyword>
<dbReference type="RefSeq" id="WP_149280516.1">
    <property type="nucleotide sequence ID" value="NZ_CP043507.1"/>
</dbReference>
<evidence type="ECO:0000256" key="1">
    <source>
        <dbReference type="SAM" id="Phobius"/>
    </source>
</evidence>
<dbReference type="Proteomes" id="UP000324536">
    <property type="component" value="Plasmid unnamed1"/>
</dbReference>
<dbReference type="CDD" id="cd16385">
    <property type="entry name" value="IcmL"/>
    <property type="match status" value="1"/>
</dbReference>
<keyword evidence="1" id="KW-0812">Transmembrane</keyword>
<dbReference type="InterPro" id="IPR021055">
    <property type="entry name" value="T4BSS_IcmL/DotI"/>
</dbReference>
<dbReference type="EMBL" id="CP043507">
    <property type="protein sequence ID" value="QEO18862.1"/>
    <property type="molecule type" value="Genomic_DNA"/>
</dbReference>
<sequence length="215" mass="24174">MRNTSAAISRRLLDPLFLQNQLRVVLMAFLTSLVLNVTLGIGLFVAVTHPPRVKHIYHDQFGKPRELIVTDRPYFSDSDVMNWASEKVTNLYTLNYVQFAKQLVYSSQFFSTPAWNSWADAFRSPGNIQFIKEKHVFLTAALKTAPSVRSEGVSAHGDYEWHIAFPMYLKWENAAGSMTDTLAVSMTIRRTNDPLHPDGLEIAELNAPRAADSGG</sequence>
<protein>
    <submittedName>
        <fullName evidence="2">DotI</fullName>
    </submittedName>
</protein>
<dbReference type="KEGG" id="acek:FLP30_13420"/>
<geneLocation type="plasmid" evidence="2">
    <name>unnamed1</name>
</geneLocation>
<evidence type="ECO:0000313" key="3">
    <source>
        <dbReference type="Proteomes" id="UP000324536"/>
    </source>
</evidence>
<name>A0A5C1YUT8_9PROT</name>
<dbReference type="Pfam" id="PF11393">
    <property type="entry name" value="T4BSS_DotI_IcmL"/>
    <property type="match status" value="1"/>
</dbReference>
<organism evidence="2 3">
    <name type="scientific">Acetobacter vaccinii</name>
    <dbReference type="NCBI Taxonomy" id="2592655"/>
    <lineage>
        <taxon>Bacteria</taxon>
        <taxon>Pseudomonadati</taxon>
        <taxon>Pseudomonadota</taxon>
        <taxon>Alphaproteobacteria</taxon>
        <taxon>Acetobacterales</taxon>
        <taxon>Acetobacteraceae</taxon>
        <taxon>Acetobacter</taxon>
    </lineage>
</organism>
<evidence type="ECO:0000313" key="2">
    <source>
        <dbReference type="EMBL" id="QEO18862.1"/>
    </source>
</evidence>
<proteinExistence type="predicted"/>
<keyword evidence="3" id="KW-1185">Reference proteome</keyword>
<feature type="transmembrane region" description="Helical" evidence="1">
    <location>
        <begin position="24"/>
        <end position="47"/>
    </location>
</feature>
<dbReference type="OrthoDB" id="8439889at2"/>
<accession>A0A5C1YUT8</accession>
<gene>
    <name evidence="2" type="ORF">FLP30_13420</name>
</gene>
<dbReference type="AlphaFoldDB" id="A0A5C1YUT8"/>
<keyword evidence="2" id="KW-0614">Plasmid</keyword>
<keyword evidence="1" id="KW-1133">Transmembrane helix</keyword>